<evidence type="ECO:0000313" key="1">
    <source>
        <dbReference type="EMBL" id="SVC81587.1"/>
    </source>
</evidence>
<organism evidence="1">
    <name type="scientific">marine metagenome</name>
    <dbReference type="NCBI Taxonomy" id="408172"/>
    <lineage>
        <taxon>unclassified sequences</taxon>
        <taxon>metagenomes</taxon>
        <taxon>ecological metagenomes</taxon>
    </lineage>
</organism>
<feature type="non-terminal residue" evidence="1">
    <location>
        <position position="36"/>
    </location>
</feature>
<accession>A0A382Q984</accession>
<sequence length="36" mass="3813">MRIGAVFPQTEAGKDSGAIKHYAQAVESMGLDHILA</sequence>
<proteinExistence type="predicted"/>
<name>A0A382Q984_9ZZZZ</name>
<gene>
    <name evidence="1" type="ORF">METZ01_LOCUS334441</name>
</gene>
<protein>
    <recommendedName>
        <fullName evidence="2">Luciferase-like domain-containing protein</fullName>
    </recommendedName>
</protein>
<dbReference type="AlphaFoldDB" id="A0A382Q984"/>
<evidence type="ECO:0008006" key="2">
    <source>
        <dbReference type="Google" id="ProtNLM"/>
    </source>
</evidence>
<reference evidence="1" key="1">
    <citation type="submission" date="2018-05" db="EMBL/GenBank/DDBJ databases">
        <authorList>
            <person name="Lanie J.A."/>
            <person name="Ng W.-L."/>
            <person name="Kazmierczak K.M."/>
            <person name="Andrzejewski T.M."/>
            <person name="Davidsen T.M."/>
            <person name="Wayne K.J."/>
            <person name="Tettelin H."/>
            <person name="Glass J.I."/>
            <person name="Rusch D."/>
            <person name="Podicherti R."/>
            <person name="Tsui H.-C.T."/>
            <person name="Winkler M.E."/>
        </authorList>
    </citation>
    <scope>NUCLEOTIDE SEQUENCE</scope>
</reference>
<dbReference type="EMBL" id="UINC01112558">
    <property type="protein sequence ID" value="SVC81587.1"/>
    <property type="molecule type" value="Genomic_DNA"/>
</dbReference>